<keyword evidence="5 10" id="KW-0269">Exonuclease</keyword>
<evidence type="ECO:0000256" key="4">
    <source>
        <dbReference type="ARBA" id="ARBA00022801"/>
    </source>
</evidence>
<gene>
    <name evidence="10" type="primary">recJ</name>
    <name evidence="10" type="ORF">Q31a_04090</name>
</gene>
<organism evidence="10 11">
    <name type="scientific">Aureliella helgolandensis</name>
    <dbReference type="NCBI Taxonomy" id="2527968"/>
    <lineage>
        <taxon>Bacteria</taxon>
        <taxon>Pseudomonadati</taxon>
        <taxon>Planctomycetota</taxon>
        <taxon>Planctomycetia</taxon>
        <taxon>Pirellulales</taxon>
        <taxon>Pirellulaceae</taxon>
        <taxon>Aureliella</taxon>
    </lineage>
</organism>
<dbReference type="InterPro" id="IPR004610">
    <property type="entry name" value="RecJ"/>
</dbReference>
<evidence type="ECO:0000259" key="7">
    <source>
        <dbReference type="Pfam" id="PF01368"/>
    </source>
</evidence>
<evidence type="ECO:0000259" key="9">
    <source>
        <dbReference type="Pfam" id="PF17768"/>
    </source>
</evidence>
<dbReference type="GO" id="GO:0008409">
    <property type="term" value="F:5'-3' exonuclease activity"/>
    <property type="evidence" value="ECO:0007669"/>
    <property type="project" value="InterPro"/>
</dbReference>
<keyword evidence="4 10" id="KW-0378">Hydrolase</keyword>
<comment type="similarity">
    <text evidence="1">Belongs to the RecJ family.</text>
</comment>
<dbReference type="GO" id="GO:0006281">
    <property type="term" value="P:DNA repair"/>
    <property type="evidence" value="ECO:0007669"/>
    <property type="project" value="InterPro"/>
</dbReference>
<evidence type="ECO:0000256" key="1">
    <source>
        <dbReference type="ARBA" id="ARBA00005915"/>
    </source>
</evidence>
<dbReference type="InterPro" id="IPR041122">
    <property type="entry name" value="RecJ_OB"/>
</dbReference>
<feature type="domain" description="DHHA1" evidence="8">
    <location>
        <begin position="380"/>
        <end position="475"/>
    </location>
</feature>
<dbReference type="InterPro" id="IPR003156">
    <property type="entry name" value="DHHA1_dom"/>
</dbReference>
<dbReference type="EMBL" id="CP036298">
    <property type="protein sequence ID" value="QDV22126.1"/>
    <property type="molecule type" value="Genomic_DNA"/>
</dbReference>
<proteinExistence type="inferred from homology"/>
<dbReference type="GO" id="GO:0003676">
    <property type="term" value="F:nucleic acid binding"/>
    <property type="evidence" value="ECO:0007669"/>
    <property type="project" value="InterPro"/>
</dbReference>
<keyword evidence="11" id="KW-1185">Reference proteome</keyword>
<dbReference type="RefSeq" id="WP_145073185.1">
    <property type="nucleotide sequence ID" value="NZ_CP036298.1"/>
</dbReference>
<dbReference type="GO" id="GO:0006310">
    <property type="term" value="P:DNA recombination"/>
    <property type="evidence" value="ECO:0007669"/>
    <property type="project" value="InterPro"/>
</dbReference>
<dbReference type="Gene3D" id="3.10.310.30">
    <property type="match status" value="1"/>
</dbReference>
<dbReference type="Pfam" id="PF02272">
    <property type="entry name" value="DHHA1"/>
    <property type="match status" value="1"/>
</dbReference>
<dbReference type="Pfam" id="PF17768">
    <property type="entry name" value="RecJ_OB"/>
    <property type="match status" value="1"/>
</dbReference>
<dbReference type="OrthoDB" id="9809852at2"/>
<evidence type="ECO:0000256" key="2">
    <source>
        <dbReference type="ARBA" id="ARBA00019841"/>
    </source>
</evidence>
<feature type="coiled-coil region" evidence="6">
    <location>
        <begin position="333"/>
        <end position="367"/>
    </location>
</feature>
<evidence type="ECO:0000256" key="5">
    <source>
        <dbReference type="ARBA" id="ARBA00022839"/>
    </source>
</evidence>
<sequence>MTVEPESKLSGPPSSATAVARPSEKIWKFPPHDVDTVNLLAERCGVSPIVAQLLLKRGITSNAEIRAFLHSKLTDLRPPEELPGLPAAVERIMRAVHEAEEIVVYGDYDADGMTSTAILYRCLKLLGAKVSYHLPNRMEEGYGLHVDSIEKLAARGKQLVITVDCGIASLEPARRAKELGLSLVITDHHRYGDELPIADAIVHPALPGTNYPFTGLCGAGVAFKLAWALCQSHTGSPRVSEHLRDFLLQAVGLAAIGTVADVVPLLDENRIIVRNGLKTIHNSPSVGLRKLMQVTKIDQKSELGSEDIGFTLAPRLNAAGRLGQAQLGVELLITEDEARAEALANYIEELNENRNKLQRSIQLAASKQLKEIHSPEDDPAFVLAAPNWHPGIIGIVAGRLAEKYNKPVVIIALDNLGVKPAMGSARSPNGVNLHEALQQCQELLISGGGHAAAAGLKIEEANVAAFRSAFLEAVSEQGEAAGARPELSFDAEATFSHLDLATVSQIEQMGPFGMGNPRPVFCALGVALVEPPKPLGTTGRHLSVQLVQYDKKMRAVSFGTADEWLAELEQVQAPIDLAFRPVINEFRGFRKVEIHMVDWRGQGANQ</sequence>
<keyword evidence="3" id="KW-0540">Nuclease</keyword>
<evidence type="ECO:0000313" key="11">
    <source>
        <dbReference type="Proteomes" id="UP000318017"/>
    </source>
</evidence>
<dbReference type="Gene3D" id="3.90.1640.30">
    <property type="match status" value="1"/>
</dbReference>
<dbReference type="InterPro" id="IPR001667">
    <property type="entry name" value="DDH_dom"/>
</dbReference>
<accession>A0A518G0M6</accession>
<dbReference type="KEGG" id="ahel:Q31a_04090"/>
<protein>
    <recommendedName>
        <fullName evidence="2">Single-stranded-DNA-specific exonuclease RecJ</fullName>
    </recommendedName>
</protein>
<evidence type="ECO:0000256" key="6">
    <source>
        <dbReference type="SAM" id="Coils"/>
    </source>
</evidence>
<dbReference type="PANTHER" id="PTHR30255">
    <property type="entry name" value="SINGLE-STRANDED-DNA-SPECIFIC EXONUCLEASE RECJ"/>
    <property type="match status" value="1"/>
</dbReference>
<reference evidence="10 11" key="1">
    <citation type="submission" date="2019-02" db="EMBL/GenBank/DDBJ databases">
        <title>Deep-cultivation of Planctomycetes and their phenomic and genomic characterization uncovers novel biology.</title>
        <authorList>
            <person name="Wiegand S."/>
            <person name="Jogler M."/>
            <person name="Boedeker C."/>
            <person name="Pinto D."/>
            <person name="Vollmers J."/>
            <person name="Rivas-Marin E."/>
            <person name="Kohn T."/>
            <person name="Peeters S.H."/>
            <person name="Heuer A."/>
            <person name="Rast P."/>
            <person name="Oberbeckmann S."/>
            <person name="Bunk B."/>
            <person name="Jeske O."/>
            <person name="Meyerdierks A."/>
            <person name="Storesund J.E."/>
            <person name="Kallscheuer N."/>
            <person name="Luecker S."/>
            <person name="Lage O.M."/>
            <person name="Pohl T."/>
            <person name="Merkel B.J."/>
            <person name="Hornburger P."/>
            <person name="Mueller R.-W."/>
            <person name="Bruemmer F."/>
            <person name="Labrenz M."/>
            <person name="Spormann A.M."/>
            <person name="Op den Camp H."/>
            <person name="Overmann J."/>
            <person name="Amann R."/>
            <person name="Jetten M.S.M."/>
            <person name="Mascher T."/>
            <person name="Medema M.H."/>
            <person name="Devos D.P."/>
            <person name="Kaster A.-K."/>
            <person name="Ovreas L."/>
            <person name="Rohde M."/>
            <person name="Galperin M.Y."/>
            <person name="Jogler C."/>
        </authorList>
    </citation>
    <scope>NUCLEOTIDE SEQUENCE [LARGE SCALE GENOMIC DNA]</scope>
    <source>
        <strain evidence="10 11">Q31a</strain>
    </source>
</reference>
<dbReference type="Pfam" id="PF01368">
    <property type="entry name" value="DHH"/>
    <property type="match status" value="1"/>
</dbReference>
<evidence type="ECO:0000259" key="8">
    <source>
        <dbReference type="Pfam" id="PF02272"/>
    </source>
</evidence>
<dbReference type="NCBIfam" id="TIGR00644">
    <property type="entry name" value="recJ"/>
    <property type="match status" value="1"/>
</dbReference>
<dbReference type="PANTHER" id="PTHR30255:SF2">
    <property type="entry name" value="SINGLE-STRANDED-DNA-SPECIFIC EXONUCLEASE RECJ"/>
    <property type="match status" value="1"/>
</dbReference>
<dbReference type="AlphaFoldDB" id="A0A518G0M6"/>
<dbReference type="InterPro" id="IPR038763">
    <property type="entry name" value="DHH_sf"/>
</dbReference>
<name>A0A518G0M6_9BACT</name>
<dbReference type="InterPro" id="IPR051673">
    <property type="entry name" value="SSDNA_exonuclease_RecJ"/>
</dbReference>
<dbReference type="SUPFAM" id="SSF64182">
    <property type="entry name" value="DHH phosphoesterases"/>
    <property type="match status" value="1"/>
</dbReference>
<feature type="domain" description="RecJ OB" evidence="9">
    <location>
        <begin position="490"/>
        <end position="598"/>
    </location>
</feature>
<dbReference type="Proteomes" id="UP000318017">
    <property type="component" value="Chromosome"/>
</dbReference>
<evidence type="ECO:0000256" key="3">
    <source>
        <dbReference type="ARBA" id="ARBA00022722"/>
    </source>
</evidence>
<feature type="domain" description="DDH" evidence="7">
    <location>
        <begin position="101"/>
        <end position="247"/>
    </location>
</feature>
<keyword evidence="6" id="KW-0175">Coiled coil</keyword>
<evidence type="ECO:0000313" key="10">
    <source>
        <dbReference type="EMBL" id="QDV22126.1"/>
    </source>
</evidence>